<feature type="compositionally biased region" description="Polar residues" evidence="1">
    <location>
        <begin position="121"/>
        <end position="130"/>
    </location>
</feature>
<feature type="region of interest" description="Disordered" evidence="1">
    <location>
        <begin position="15"/>
        <end position="35"/>
    </location>
</feature>
<feature type="compositionally biased region" description="Polar residues" evidence="1">
    <location>
        <begin position="18"/>
        <end position="29"/>
    </location>
</feature>
<dbReference type="EMBL" id="MU002121">
    <property type="protein sequence ID" value="KAF2789672.1"/>
    <property type="molecule type" value="Genomic_DNA"/>
</dbReference>
<name>A0A6A6X001_9PLEO</name>
<evidence type="ECO:0000313" key="2">
    <source>
        <dbReference type="EMBL" id="KAF2789672.1"/>
    </source>
</evidence>
<proteinExistence type="predicted"/>
<dbReference type="AlphaFoldDB" id="A0A6A6X001"/>
<protein>
    <submittedName>
        <fullName evidence="2">Uncharacterized protein</fullName>
    </submittedName>
</protein>
<reference evidence="2" key="1">
    <citation type="journal article" date="2020" name="Stud. Mycol.">
        <title>101 Dothideomycetes genomes: a test case for predicting lifestyles and emergence of pathogens.</title>
        <authorList>
            <person name="Haridas S."/>
            <person name="Albert R."/>
            <person name="Binder M."/>
            <person name="Bloem J."/>
            <person name="Labutti K."/>
            <person name="Salamov A."/>
            <person name="Andreopoulos B."/>
            <person name="Baker S."/>
            <person name="Barry K."/>
            <person name="Bills G."/>
            <person name="Bluhm B."/>
            <person name="Cannon C."/>
            <person name="Castanera R."/>
            <person name="Culley D."/>
            <person name="Daum C."/>
            <person name="Ezra D."/>
            <person name="Gonzalez J."/>
            <person name="Henrissat B."/>
            <person name="Kuo A."/>
            <person name="Liang C."/>
            <person name="Lipzen A."/>
            <person name="Lutzoni F."/>
            <person name="Magnuson J."/>
            <person name="Mondo S."/>
            <person name="Nolan M."/>
            <person name="Ohm R."/>
            <person name="Pangilinan J."/>
            <person name="Park H.-J."/>
            <person name="Ramirez L."/>
            <person name="Alfaro M."/>
            <person name="Sun H."/>
            <person name="Tritt A."/>
            <person name="Yoshinaga Y."/>
            <person name="Zwiers L.-H."/>
            <person name="Turgeon B."/>
            <person name="Goodwin S."/>
            <person name="Spatafora J."/>
            <person name="Crous P."/>
            <person name="Grigoriev I."/>
        </authorList>
    </citation>
    <scope>NUCLEOTIDE SEQUENCE</scope>
    <source>
        <strain evidence="2">CBS 109.77</strain>
    </source>
</reference>
<feature type="compositionally biased region" description="Basic and acidic residues" evidence="1">
    <location>
        <begin position="109"/>
        <end position="120"/>
    </location>
</feature>
<feature type="non-terminal residue" evidence="2">
    <location>
        <position position="1"/>
    </location>
</feature>
<keyword evidence="3" id="KW-1185">Reference proteome</keyword>
<feature type="region of interest" description="Disordered" evidence="1">
    <location>
        <begin position="103"/>
        <end position="161"/>
    </location>
</feature>
<evidence type="ECO:0000256" key="1">
    <source>
        <dbReference type="SAM" id="MobiDB-lite"/>
    </source>
</evidence>
<sequence length="161" mass="17569">VGVAVAGLGAASSLRASTQPRVAQPSSIPRLSRRPLAASHGHASLHWGCVRAPIAAAARVRRWGQTFLPDTPRPAAVLWPYCCQIDRSQAEAWRRRSPAYPQPLPLRIHLRETEARKHPADTQQTPSSRSPDAGVHVQAFIKSPTPTPVAPRQSSQRRHAL</sequence>
<evidence type="ECO:0000313" key="3">
    <source>
        <dbReference type="Proteomes" id="UP000799757"/>
    </source>
</evidence>
<dbReference type="Proteomes" id="UP000799757">
    <property type="component" value="Unassembled WGS sequence"/>
</dbReference>
<organism evidence="2 3">
    <name type="scientific">Melanomma pulvis-pyrius CBS 109.77</name>
    <dbReference type="NCBI Taxonomy" id="1314802"/>
    <lineage>
        <taxon>Eukaryota</taxon>
        <taxon>Fungi</taxon>
        <taxon>Dikarya</taxon>
        <taxon>Ascomycota</taxon>
        <taxon>Pezizomycotina</taxon>
        <taxon>Dothideomycetes</taxon>
        <taxon>Pleosporomycetidae</taxon>
        <taxon>Pleosporales</taxon>
        <taxon>Melanommataceae</taxon>
        <taxon>Melanomma</taxon>
    </lineage>
</organism>
<gene>
    <name evidence="2" type="ORF">K505DRAFT_378047</name>
</gene>
<accession>A0A6A6X001</accession>